<evidence type="ECO:0000313" key="1">
    <source>
        <dbReference type="EMBL" id="KAJ3475404.1"/>
    </source>
</evidence>
<comment type="caution">
    <text evidence="1">The sequence shown here is derived from an EMBL/GenBank/DDBJ whole genome shotgun (WGS) entry which is preliminary data.</text>
</comment>
<reference evidence="1" key="1">
    <citation type="submission" date="2022-07" db="EMBL/GenBank/DDBJ databases">
        <title>Genome Sequence of Lecanicillium saksenae.</title>
        <authorList>
            <person name="Buettner E."/>
        </authorList>
    </citation>
    <scope>NUCLEOTIDE SEQUENCE</scope>
    <source>
        <strain evidence="1">VT-O1</strain>
    </source>
</reference>
<keyword evidence="2" id="KW-1185">Reference proteome</keyword>
<protein>
    <submittedName>
        <fullName evidence="1">Uncharacterized protein</fullName>
    </submittedName>
</protein>
<name>A0ACC1QG56_9HYPO</name>
<proteinExistence type="predicted"/>
<dbReference type="EMBL" id="JANAKD010001967">
    <property type="protein sequence ID" value="KAJ3475404.1"/>
    <property type="molecule type" value="Genomic_DNA"/>
</dbReference>
<gene>
    <name evidence="1" type="ORF">NLG97_g9471</name>
</gene>
<organism evidence="1 2">
    <name type="scientific">Lecanicillium saksenae</name>
    <dbReference type="NCBI Taxonomy" id="468837"/>
    <lineage>
        <taxon>Eukaryota</taxon>
        <taxon>Fungi</taxon>
        <taxon>Dikarya</taxon>
        <taxon>Ascomycota</taxon>
        <taxon>Pezizomycotina</taxon>
        <taxon>Sordariomycetes</taxon>
        <taxon>Hypocreomycetidae</taxon>
        <taxon>Hypocreales</taxon>
        <taxon>Cordycipitaceae</taxon>
        <taxon>Lecanicillium</taxon>
    </lineage>
</organism>
<sequence>MNHNPNAKPERSQRALQLARLGIATQTLLTGYIAYLVTGNQTLLSWLSNSSSLLSPPLRHWFSPSQAWLSLDIISPRNETYRTEAVFPIVFGFRDPNNATATLKDFANNWMLVAADVDSHLDNLTEAGPNDLYYGTLVPENVGKDSAQYLWDSIVGMTSNTTKWVFSYVLTADCTDGDRSGRYMRSTYFYFTTDNSAKPYNIAPQDCNDVATFMLNITSESGTEAYNGVAPPFCGYSFDLVPKADPCGAKIPSDKVKNIIAAATSEACHAEKPVVKCPAKPSESSPSAGALLATNGPWALAGLLVCSLFSCA</sequence>
<evidence type="ECO:0000313" key="2">
    <source>
        <dbReference type="Proteomes" id="UP001148737"/>
    </source>
</evidence>
<accession>A0ACC1QG56</accession>
<dbReference type="Proteomes" id="UP001148737">
    <property type="component" value="Unassembled WGS sequence"/>
</dbReference>